<dbReference type="RefSeq" id="WP_253744735.1">
    <property type="nucleotide sequence ID" value="NZ_BAABKA010000026.1"/>
</dbReference>
<keyword evidence="2" id="KW-1185">Reference proteome</keyword>
<evidence type="ECO:0000313" key="1">
    <source>
        <dbReference type="EMBL" id="MCP2357623.1"/>
    </source>
</evidence>
<name>A0A9X2K254_9ACTN</name>
<dbReference type="EMBL" id="JAMZEB010000002">
    <property type="protein sequence ID" value="MCP2357623.1"/>
    <property type="molecule type" value="Genomic_DNA"/>
</dbReference>
<proteinExistence type="predicted"/>
<organism evidence="1 2">
    <name type="scientific">Nonomuraea thailandensis</name>
    <dbReference type="NCBI Taxonomy" id="1188745"/>
    <lineage>
        <taxon>Bacteria</taxon>
        <taxon>Bacillati</taxon>
        <taxon>Actinomycetota</taxon>
        <taxon>Actinomycetes</taxon>
        <taxon>Streptosporangiales</taxon>
        <taxon>Streptosporangiaceae</taxon>
        <taxon>Nonomuraea</taxon>
    </lineage>
</organism>
<dbReference type="SUPFAM" id="SSF103473">
    <property type="entry name" value="MFS general substrate transporter"/>
    <property type="match status" value="1"/>
</dbReference>
<dbReference type="Proteomes" id="UP001139648">
    <property type="component" value="Unassembled WGS sequence"/>
</dbReference>
<sequence>MAAYPVGVALDGLVLGRLVPPRTRPRLVRPMLLTVPLLPLPALADPPAAVVALPILATGVAGSVHLPLDGLFPQVLPDGFRARAFGVIRSGMRLACLVEAAVRQSRPATGG</sequence>
<comment type="caution">
    <text evidence="1">The sequence shown here is derived from an EMBL/GenBank/DDBJ whole genome shotgun (WGS) entry which is preliminary data.</text>
</comment>
<evidence type="ECO:0000313" key="2">
    <source>
        <dbReference type="Proteomes" id="UP001139648"/>
    </source>
</evidence>
<gene>
    <name evidence="1" type="ORF">HD597_004643</name>
</gene>
<accession>A0A9X2K254</accession>
<dbReference type="InterPro" id="IPR036259">
    <property type="entry name" value="MFS_trans_sf"/>
</dbReference>
<dbReference type="AlphaFoldDB" id="A0A9X2K254"/>
<protein>
    <submittedName>
        <fullName evidence="1">Uncharacterized protein</fullName>
    </submittedName>
</protein>
<reference evidence="1" key="1">
    <citation type="submission" date="2022-06" db="EMBL/GenBank/DDBJ databases">
        <title>Sequencing the genomes of 1000 actinobacteria strains.</title>
        <authorList>
            <person name="Klenk H.-P."/>
        </authorList>
    </citation>
    <scope>NUCLEOTIDE SEQUENCE</scope>
    <source>
        <strain evidence="1">DSM 46694</strain>
    </source>
</reference>